<accession>A0AAP0JS79</accession>
<dbReference type="Proteomes" id="UP001417504">
    <property type="component" value="Unassembled WGS sequence"/>
</dbReference>
<proteinExistence type="predicted"/>
<dbReference type="EMBL" id="JBBNAE010000003">
    <property type="protein sequence ID" value="KAK9138453.1"/>
    <property type="molecule type" value="Genomic_DNA"/>
</dbReference>
<dbReference type="AlphaFoldDB" id="A0AAP0JS79"/>
<keyword evidence="2" id="KW-1185">Reference proteome</keyword>
<sequence>MPKKGIGKSVWFPYKPKNNNDRSMKARQLLQLPVNLMVHTNIIYKPKTTMTRA</sequence>
<evidence type="ECO:0000313" key="2">
    <source>
        <dbReference type="Proteomes" id="UP001417504"/>
    </source>
</evidence>
<reference evidence="1 2" key="1">
    <citation type="submission" date="2024-01" db="EMBL/GenBank/DDBJ databases">
        <title>Genome assemblies of Stephania.</title>
        <authorList>
            <person name="Yang L."/>
        </authorList>
    </citation>
    <scope>NUCLEOTIDE SEQUENCE [LARGE SCALE GENOMIC DNA]</scope>
    <source>
        <strain evidence="1">QJT</strain>
        <tissue evidence="1">Leaf</tissue>
    </source>
</reference>
<organism evidence="1 2">
    <name type="scientific">Stephania japonica</name>
    <dbReference type="NCBI Taxonomy" id="461633"/>
    <lineage>
        <taxon>Eukaryota</taxon>
        <taxon>Viridiplantae</taxon>
        <taxon>Streptophyta</taxon>
        <taxon>Embryophyta</taxon>
        <taxon>Tracheophyta</taxon>
        <taxon>Spermatophyta</taxon>
        <taxon>Magnoliopsida</taxon>
        <taxon>Ranunculales</taxon>
        <taxon>Menispermaceae</taxon>
        <taxon>Menispermoideae</taxon>
        <taxon>Cissampelideae</taxon>
        <taxon>Stephania</taxon>
    </lineage>
</organism>
<comment type="caution">
    <text evidence="1">The sequence shown here is derived from an EMBL/GenBank/DDBJ whole genome shotgun (WGS) entry which is preliminary data.</text>
</comment>
<name>A0AAP0JS79_9MAGN</name>
<evidence type="ECO:0000313" key="1">
    <source>
        <dbReference type="EMBL" id="KAK9138453.1"/>
    </source>
</evidence>
<protein>
    <submittedName>
        <fullName evidence="1">Uncharacterized protein</fullName>
    </submittedName>
</protein>
<gene>
    <name evidence="1" type="ORF">Sjap_009047</name>
</gene>